<gene>
    <name evidence="1" type="ORF">ACFQ1G_14070</name>
</gene>
<sequence length="243" mass="27011">MNNLSTPLEVTQFIMKILGLIPARGGSKGIPGKNIKPLGVKPLLQYTFEAAKASKLLTKVILSTDNENIVKTAKKIGLKVPFLRPKELAGDNTPSLDVILHALDFFEEKGEKFDAVCLLQPTTPFRKAGLIDEAITRFSEGNYDSLVSVREVPDDYNPHWVFEEKNGGLKLATGESEIISRRQDLPKAYHRDGAIYLTKTEVLREQHSLFGKNIGFIDTTGSAYVNIDNPSDWEAAEQLLKQK</sequence>
<accession>A0ABW3IJF1</accession>
<keyword evidence="1" id="KW-0808">Transferase</keyword>
<dbReference type="GO" id="GO:0016779">
    <property type="term" value="F:nucleotidyltransferase activity"/>
    <property type="evidence" value="ECO:0007669"/>
    <property type="project" value="UniProtKB-KW"/>
</dbReference>
<dbReference type="EMBL" id="JBHTJP010000035">
    <property type="protein sequence ID" value="MFD0977920.1"/>
    <property type="molecule type" value="Genomic_DNA"/>
</dbReference>
<reference evidence="2" key="1">
    <citation type="journal article" date="2019" name="Int. J. Syst. Evol. Microbiol.">
        <title>The Global Catalogue of Microorganisms (GCM) 10K type strain sequencing project: providing services to taxonomists for standard genome sequencing and annotation.</title>
        <authorList>
            <consortium name="The Broad Institute Genomics Platform"/>
            <consortium name="The Broad Institute Genome Sequencing Center for Infectious Disease"/>
            <person name="Wu L."/>
            <person name="Ma J."/>
        </authorList>
    </citation>
    <scope>NUCLEOTIDE SEQUENCE [LARGE SCALE GENOMIC DNA]</scope>
    <source>
        <strain evidence="2">CCUG 60898</strain>
    </source>
</reference>
<dbReference type="SUPFAM" id="SSF53448">
    <property type="entry name" value="Nucleotide-diphospho-sugar transferases"/>
    <property type="match status" value="1"/>
</dbReference>
<evidence type="ECO:0000313" key="1">
    <source>
        <dbReference type="EMBL" id="MFD0977920.1"/>
    </source>
</evidence>
<dbReference type="InterPro" id="IPR050793">
    <property type="entry name" value="CMP-NeuNAc_synthase"/>
</dbReference>
<organism evidence="1 2">
    <name type="scientific">Salinimicrobium gaetbulicola</name>
    <dbReference type="NCBI Taxonomy" id="999702"/>
    <lineage>
        <taxon>Bacteria</taxon>
        <taxon>Pseudomonadati</taxon>
        <taxon>Bacteroidota</taxon>
        <taxon>Flavobacteriia</taxon>
        <taxon>Flavobacteriales</taxon>
        <taxon>Flavobacteriaceae</taxon>
        <taxon>Salinimicrobium</taxon>
    </lineage>
</organism>
<dbReference type="CDD" id="cd02513">
    <property type="entry name" value="CMP-NeuAc_Synthase"/>
    <property type="match status" value="1"/>
</dbReference>
<dbReference type="RefSeq" id="WP_380740600.1">
    <property type="nucleotide sequence ID" value="NZ_JBHTJP010000035.1"/>
</dbReference>
<name>A0ABW3IJF1_9FLAO</name>
<dbReference type="PANTHER" id="PTHR21485:SF6">
    <property type="entry name" value="N-ACYLNEURAMINATE CYTIDYLYLTRANSFERASE-RELATED"/>
    <property type="match status" value="1"/>
</dbReference>
<keyword evidence="1" id="KW-0548">Nucleotidyltransferase</keyword>
<comment type="caution">
    <text evidence="1">The sequence shown here is derived from an EMBL/GenBank/DDBJ whole genome shotgun (WGS) entry which is preliminary data.</text>
</comment>
<dbReference type="Gene3D" id="3.90.550.10">
    <property type="entry name" value="Spore Coat Polysaccharide Biosynthesis Protein SpsA, Chain A"/>
    <property type="match status" value="1"/>
</dbReference>
<dbReference type="PANTHER" id="PTHR21485">
    <property type="entry name" value="HAD SUPERFAMILY MEMBERS CMAS AND KDSC"/>
    <property type="match status" value="1"/>
</dbReference>
<protein>
    <submittedName>
        <fullName evidence="1">Cytidylyltransferase domain-containing protein</fullName>
    </submittedName>
</protein>
<dbReference type="Proteomes" id="UP001597100">
    <property type="component" value="Unassembled WGS sequence"/>
</dbReference>
<dbReference type="InterPro" id="IPR003329">
    <property type="entry name" value="Cytidylyl_trans"/>
</dbReference>
<dbReference type="Pfam" id="PF02348">
    <property type="entry name" value="CTP_transf_3"/>
    <property type="match status" value="1"/>
</dbReference>
<evidence type="ECO:0000313" key="2">
    <source>
        <dbReference type="Proteomes" id="UP001597100"/>
    </source>
</evidence>
<proteinExistence type="predicted"/>
<keyword evidence="2" id="KW-1185">Reference proteome</keyword>
<dbReference type="InterPro" id="IPR029044">
    <property type="entry name" value="Nucleotide-diphossugar_trans"/>
</dbReference>